<feature type="compositionally biased region" description="Pro residues" evidence="1">
    <location>
        <begin position="317"/>
        <end position="338"/>
    </location>
</feature>
<dbReference type="RefSeq" id="WP_050429843.1">
    <property type="nucleotide sequence ID" value="NZ_CP012159.1"/>
</dbReference>
<name>A0A0K1EA66_CHOCO</name>
<dbReference type="EMBL" id="CP012159">
    <property type="protein sequence ID" value="AKT37478.1"/>
    <property type="molecule type" value="Genomic_DNA"/>
</dbReference>
<feature type="chain" id="PRO_5005459124" description="Secreted protein" evidence="2">
    <location>
        <begin position="23"/>
        <end position="338"/>
    </location>
</feature>
<organism evidence="3 4">
    <name type="scientific">Chondromyces crocatus</name>
    <dbReference type="NCBI Taxonomy" id="52"/>
    <lineage>
        <taxon>Bacteria</taxon>
        <taxon>Pseudomonadati</taxon>
        <taxon>Myxococcota</taxon>
        <taxon>Polyangia</taxon>
        <taxon>Polyangiales</taxon>
        <taxon>Polyangiaceae</taxon>
        <taxon>Chondromyces</taxon>
    </lineage>
</organism>
<evidence type="ECO:0000313" key="4">
    <source>
        <dbReference type="Proteomes" id="UP000067626"/>
    </source>
</evidence>
<evidence type="ECO:0008006" key="5">
    <source>
        <dbReference type="Google" id="ProtNLM"/>
    </source>
</evidence>
<sequence length="338" mass="37020">MRLSLSLVAAFTLLTAAPDARAQAYRDGPPPEHRIVYRDLTLFRWNPLGLITDGRLTYRYRLYESESVALRDNFISVGVAPSLSGAFARIGPTVEIQPASFLQLWGLYEVIGYFGAFNFLQSFPSAANANYSDSELSRRNGLESGDPLKNYSTTGTQLILGANLQFKVGPVAARNLLRVGRPDMKIRGGDRVFYDIFYDLLVGDGGWWYSNDTDVLVQGLDNSLSVGLRWTTAQALYSDDHFAPGDSRPSAPGAIHRIGPVAAYTFKQPDGAAIEPTLLLVLNWWLKSPYRTGQDVSQGVPYIVAALNITGDLLSPPIKPPKTPSQPEPPPPVPPRAP</sequence>
<evidence type="ECO:0000313" key="3">
    <source>
        <dbReference type="EMBL" id="AKT37478.1"/>
    </source>
</evidence>
<dbReference type="AlphaFoldDB" id="A0A0K1EA66"/>
<proteinExistence type="predicted"/>
<keyword evidence="4" id="KW-1185">Reference proteome</keyword>
<protein>
    <recommendedName>
        <fullName evidence="5">Secreted protein</fullName>
    </recommendedName>
</protein>
<evidence type="ECO:0000256" key="1">
    <source>
        <dbReference type="SAM" id="MobiDB-lite"/>
    </source>
</evidence>
<dbReference type="KEGG" id="ccro:CMC5_016190"/>
<reference evidence="3 4" key="1">
    <citation type="submission" date="2015-07" db="EMBL/GenBank/DDBJ databases">
        <title>Genome analysis of myxobacterium Chondromyces crocatus Cm c5 reveals a high potential for natural compound synthesis and the genetic basis for the loss of fruiting body formation.</title>
        <authorList>
            <person name="Zaburannyi N."/>
            <person name="Bunk B."/>
            <person name="Maier J."/>
            <person name="Overmann J."/>
            <person name="Mueller R."/>
        </authorList>
    </citation>
    <scope>NUCLEOTIDE SEQUENCE [LARGE SCALE GENOMIC DNA]</scope>
    <source>
        <strain evidence="3 4">Cm c5</strain>
    </source>
</reference>
<feature type="region of interest" description="Disordered" evidence="1">
    <location>
        <begin position="314"/>
        <end position="338"/>
    </location>
</feature>
<evidence type="ECO:0000256" key="2">
    <source>
        <dbReference type="SAM" id="SignalP"/>
    </source>
</evidence>
<dbReference type="OrthoDB" id="5503885at2"/>
<feature type="signal peptide" evidence="2">
    <location>
        <begin position="1"/>
        <end position="22"/>
    </location>
</feature>
<accession>A0A0K1EA66</accession>
<dbReference type="Proteomes" id="UP000067626">
    <property type="component" value="Chromosome"/>
</dbReference>
<gene>
    <name evidence="3" type="ORF">CMC5_016190</name>
</gene>
<keyword evidence="2" id="KW-0732">Signal</keyword>